<accession>A0ABR1LVN5</accession>
<dbReference type="EMBL" id="JBBPDW010000028">
    <property type="protein sequence ID" value="KAK7539212.1"/>
    <property type="molecule type" value="Genomic_DNA"/>
</dbReference>
<organism evidence="1 2">
    <name type="scientific">Phyllosticta citricarpa</name>
    <dbReference type="NCBI Taxonomy" id="55181"/>
    <lineage>
        <taxon>Eukaryota</taxon>
        <taxon>Fungi</taxon>
        <taxon>Dikarya</taxon>
        <taxon>Ascomycota</taxon>
        <taxon>Pezizomycotina</taxon>
        <taxon>Dothideomycetes</taxon>
        <taxon>Dothideomycetes incertae sedis</taxon>
        <taxon>Botryosphaeriales</taxon>
        <taxon>Phyllostictaceae</taxon>
        <taxon>Phyllosticta</taxon>
    </lineage>
</organism>
<protein>
    <submittedName>
        <fullName evidence="1">Uncharacterized protein</fullName>
    </submittedName>
</protein>
<gene>
    <name evidence="1" type="ORF">IWX46DRAFT_205782</name>
</gene>
<sequence>MDTVQILKKLCTYLGLRKKLFEAFFRHSLSIQSGKIVACMRTYSTLSWSRSNFPSGCIRFVRRRIRVVGRAHRPDLGVSIAEIENERDRIVEKGHKSGTIGSAQRPMWGPARGAPMSTTLPFTDRVTARALAWALSSPIKFLRRIIFPPTCSTIACSRQDHPSTSGPPFCQTRNSSQALYLATSYSAAKSVGDDERVELLPDVFRGRRSLWRPQLGAREWKMKEALWIRQWRIIVGRRGKTL</sequence>
<evidence type="ECO:0000313" key="2">
    <source>
        <dbReference type="Proteomes" id="UP001365128"/>
    </source>
</evidence>
<dbReference type="Proteomes" id="UP001365128">
    <property type="component" value="Unassembled WGS sequence"/>
</dbReference>
<reference evidence="1 2" key="1">
    <citation type="submission" date="2024-04" db="EMBL/GenBank/DDBJ databases">
        <title>Phyllosticta paracitricarpa is synonymous to the EU quarantine fungus P. citricarpa based on phylogenomic analyses.</title>
        <authorList>
            <consortium name="Lawrence Berkeley National Laboratory"/>
            <person name="Van Ingen-Buijs V.A."/>
            <person name="Van Westerhoven A.C."/>
            <person name="Haridas S."/>
            <person name="Skiadas P."/>
            <person name="Martin F."/>
            <person name="Groenewald J.Z."/>
            <person name="Crous P.W."/>
            <person name="Seidl M.F."/>
        </authorList>
    </citation>
    <scope>NUCLEOTIDE SEQUENCE [LARGE SCALE GENOMIC DNA]</scope>
    <source>
        <strain evidence="1 2">CBS 122670</strain>
    </source>
</reference>
<evidence type="ECO:0000313" key="1">
    <source>
        <dbReference type="EMBL" id="KAK7539212.1"/>
    </source>
</evidence>
<name>A0ABR1LVN5_9PEZI</name>
<keyword evidence="2" id="KW-1185">Reference proteome</keyword>
<comment type="caution">
    <text evidence="1">The sequence shown here is derived from an EMBL/GenBank/DDBJ whole genome shotgun (WGS) entry which is preliminary data.</text>
</comment>
<proteinExistence type="predicted"/>